<name>A0ABS4NAY9_9THEO</name>
<dbReference type="EMBL" id="JAGGLT010000002">
    <property type="protein sequence ID" value="MBP2070832.1"/>
    <property type="molecule type" value="Genomic_DNA"/>
</dbReference>
<proteinExistence type="predicted"/>
<organism evidence="3 4">
    <name type="scientific">Thermoanaerobacterium butyriciformans</name>
    <dbReference type="NCBI Taxonomy" id="1702242"/>
    <lineage>
        <taxon>Bacteria</taxon>
        <taxon>Bacillati</taxon>
        <taxon>Bacillota</taxon>
        <taxon>Clostridia</taxon>
        <taxon>Thermoanaerobacterales</taxon>
        <taxon>Thermoanaerobacteraceae</taxon>
        <taxon>Thermoanaerobacterium</taxon>
    </lineage>
</organism>
<evidence type="ECO:0000259" key="2">
    <source>
        <dbReference type="Pfam" id="PF01345"/>
    </source>
</evidence>
<accession>A0ABS4NAY9</accession>
<dbReference type="InterPro" id="IPR001434">
    <property type="entry name" value="OmcB-like_DUF11"/>
</dbReference>
<feature type="transmembrane region" description="Helical" evidence="1">
    <location>
        <begin position="21"/>
        <end position="40"/>
    </location>
</feature>
<protein>
    <submittedName>
        <fullName evidence="3">Repeat protein (TIGR01451 family)</fullName>
    </submittedName>
</protein>
<dbReference type="PANTHER" id="PTHR34819">
    <property type="entry name" value="LARGE CYSTEINE-RICH PERIPLASMIC PROTEIN OMCB"/>
    <property type="match status" value="1"/>
</dbReference>
<dbReference type="Pfam" id="PF01345">
    <property type="entry name" value="DUF11"/>
    <property type="match status" value="1"/>
</dbReference>
<dbReference type="InterPro" id="IPR051172">
    <property type="entry name" value="Chlamydia_OmcB"/>
</dbReference>
<dbReference type="Proteomes" id="UP001166402">
    <property type="component" value="Unassembled WGS sequence"/>
</dbReference>
<keyword evidence="1" id="KW-0812">Transmembrane</keyword>
<keyword evidence="4" id="KW-1185">Reference proteome</keyword>
<sequence>MIKDLLIFKERKEVKSKTKKSIPLMLSGILIFSSIAYTPVKAKADTPAISDNGTTYVTVHIHRELTSDEYQQIIGSGGDPSHFTDNTFSIDDLIKAGAVIPAGESIVSAEVIKSTNGQARVLSTSDSGLTIETGGGNVEPDMNDLQFSWAHIKHYYNYMADSSTLIGQDDYKMKPRTLGYSKLFMQISNPPGINSILKKANEDVTIDGTNDNKGWQVATFDATSIDQAESSTTYKKDGMPVIFLNPHKDYTSPQGYVENFVNDAPPIKGGNYTNYKSWIKNNGDFYFGDGKQISNMEVYPQFDFYLMTEGETAVSRYDTNYAALYFPLHKESNGEYLYLGNPNSDNVPEDLKGHDYNQWIPTTLAGQISPFGTPYDLKYDSRPDKQMYYQVQPNRQWGSNGWYFLRYVYDETIGQYIDLNSIKRPNGSSPQIIYGPDGKPNAQIIGASYILLPPQYKGHKIKVFVYNTDVGFDFGIDVRVMKPNKYIFDTDVTLKITYSNGSGLVITKTVDRPFINIGESDYYEVTVKNTSDKPVDNVVVTDQMPQGLKYVSIEPSIGYYSGYMWYIGTLEPNQTAILRADVIAVSNGEYVNSAVVNDKAASATIFVGDYQATGNLTVSEIHTFDQNNHDTAIISTPQYIHIVVDTKSLYQFHGTATARLYINHNLVSTQIVNYDPFDEKSVDFGSYYLTGTELITATIDYNNPVYQGDNDGSKAGEMFHDTDNDRLLKETQYKDNVLNKQLEGGQQEVSGGTLDVKFDFTGTTKNPYNNKDEAMVGDNIGTVNYTEDSNWVYDRYIVESLNHYVADSSPWGTHQENPTSHKVLVDPEIASYTDNFNWYLPTSPYPGGPLNQPTISFTALPITQGSSGSSTNYWTDYYQWNVITGSYINSWWEDHGYYVTRHRTVYDSDGTSHEETYHVWHPVPVKVSSDPITYQDLGDPEYTSTGVQNYPVSWGQINLLPVSGKRYDDDHYKIESYSYDMWVTLTDWDYYKNQMYWSYIPQHFGMDKKPLRVYYNNAPVAYFSIIGDVNGVNKNNKISLQDLSYDPDFDPIVAWKWDIDGNIFSDKTAAENYLNTVVVNQPGYHLIKLSVEDNPTGRYSRLKTRWSDVYMKTLQIYPENNSPVSYKAQITFDRDVVYTLWHPSVPSIAIDSEQHSFLKVHVKVTDIGYWTYEYGVNGEKILRFVPLDLTKVDEPETLVVRYKDAGRQTIMPKYIKNLKQDKNSFEYDAYFEYPKAGQIDLNDIYYANQGISPYTKDTKMVFPFEVEKYGKVDTLVKDNVAINAWDPTFANPSGPDVTYFERIHGLGISRVDHYLLKDDKLYLTMQPDPLMKPVPFIGRKDMQIDNKLEYDVDHQVYPY</sequence>
<evidence type="ECO:0000313" key="4">
    <source>
        <dbReference type="Proteomes" id="UP001166402"/>
    </source>
</evidence>
<dbReference type="RefSeq" id="WP_209452801.1">
    <property type="nucleotide sequence ID" value="NZ_JAGGLT010000002.1"/>
</dbReference>
<dbReference type="Gene3D" id="2.60.40.1170">
    <property type="entry name" value="Mu homology domain, subdomain B"/>
    <property type="match status" value="1"/>
</dbReference>
<evidence type="ECO:0000313" key="3">
    <source>
        <dbReference type="EMBL" id="MBP2070832.1"/>
    </source>
</evidence>
<gene>
    <name evidence="3" type="ORF">J2Z80_000330</name>
</gene>
<keyword evidence="1" id="KW-0472">Membrane</keyword>
<feature type="domain" description="DUF11" evidence="2">
    <location>
        <begin position="504"/>
        <end position="598"/>
    </location>
</feature>
<dbReference type="NCBIfam" id="TIGR01451">
    <property type="entry name" value="B_ant_repeat"/>
    <property type="match status" value="1"/>
</dbReference>
<evidence type="ECO:0000256" key="1">
    <source>
        <dbReference type="SAM" id="Phobius"/>
    </source>
</evidence>
<dbReference type="InterPro" id="IPR047589">
    <property type="entry name" value="DUF11_rpt"/>
</dbReference>
<keyword evidence="1" id="KW-1133">Transmembrane helix</keyword>
<comment type="caution">
    <text evidence="3">The sequence shown here is derived from an EMBL/GenBank/DDBJ whole genome shotgun (WGS) entry which is preliminary data.</text>
</comment>
<reference evidence="3" key="1">
    <citation type="submission" date="2021-03" db="EMBL/GenBank/DDBJ databases">
        <title>Genomic Encyclopedia of Type Strains, Phase IV (KMG-IV): sequencing the most valuable type-strain genomes for metagenomic binning, comparative biology and taxonomic classification.</title>
        <authorList>
            <person name="Goeker M."/>
        </authorList>
    </citation>
    <scope>NUCLEOTIDE SEQUENCE</scope>
    <source>
        <strain evidence="3">DSM 101588</strain>
    </source>
</reference>